<dbReference type="InterPro" id="IPR008656">
    <property type="entry name" value="Inositol_tetrakis-P_1-kinase"/>
</dbReference>
<dbReference type="Gene3D" id="3.30.470.20">
    <property type="entry name" value="ATP-grasp fold, B domain"/>
    <property type="match status" value="1"/>
</dbReference>
<evidence type="ECO:0000256" key="13">
    <source>
        <dbReference type="PIRSR" id="PIRSR038186-2"/>
    </source>
</evidence>
<feature type="binding site" evidence="12">
    <location>
        <position position="343"/>
    </location>
    <ligand>
        <name>1D-myo-inositol 1,3,4-trisphosphate</name>
        <dbReference type="ChEBI" id="CHEBI:58414"/>
    </ligand>
</feature>
<feature type="binding site" evidence="12">
    <location>
        <position position="149"/>
    </location>
    <ligand>
        <name>ATP</name>
        <dbReference type="ChEBI" id="CHEBI:30616"/>
    </ligand>
</feature>
<dbReference type="OMA" id="NAWHEVI"/>
<evidence type="ECO:0000256" key="7">
    <source>
        <dbReference type="ARBA" id="ARBA00022741"/>
    </source>
</evidence>
<organism evidence="16 17">
    <name type="scientific">Zostera marina</name>
    <name type="common">Eelgrass</name>
    <dbReference type="NCBI Taxonomy" id="29655"/>
    <lineage>
        <taxon>Eukaryota</taxon>
        <taxon>Viridiplantae</taxon>
        <taxon>Streptophyta</taxon>
        <taxon>Embryophyta</taxon>
        <taxon>Tracheophyta</taxon>
        <taxon>Spermatophyta</taxon>
        <taxon>Magnoliopsida</taxon>
        <taxon>Liliopsida</taxon>
        <taxon>Zosteraceae</taxon>
        <taxon>Zostera</taxon>
    </lineage>
</organism>
<keyword evidence="10 11" id="KW-0460">Magnesium</keyword>
<dbReference type="GO" id="GO:0000287">
    <property type="term" value="F:magnesium ion binding"/>
    <property type="evidence" value="ECO:0007669"/>
    <property type="project" value="InterPro"/>
</dbReference>
<feature type="binding site" evidence="13">
    <location>
        <position position="337"/>
    </location>
    <ligand>
        <name>Mg(2+)</name>
        <dbReference type="ChEBI" id="CHEBI:18420"/>
        <label>1</label>
    </ligand>
</feature>
<feature type="binding site" evidence="13">
    <location>
        <position position="339"/>
    </location>
    <ligand>
        <name>Mg(2+)</name>
        <dbReference type="ChEBI" id="CHEBI:18420"/>
        <label>2</label>
    </ligand>
</feature>
<sequence length="369" mass="42157">MFWFRYWIERFRSLHFGGEVAEMGKNRKIGIFDEEIELKKAEEKENKTGRGISPHVDHIEPILIVGYALTTKKVKSFLQPKFEMLARKKGILFVKIDANMCLSEQGPFDIILHKLLRKKWFQDLEDYREQHPNVVVLDSSEGIQRVHNRLSMLKDVSDLNFSDSCGKIDVPRQLVINKDPSTIADVVTKAGLKLPLVAKPLMVDGSAKSHALSLVYNQSSLSKLDPPLILQEFINHGGILFKTYIVGDIIRVVRRFSLPDIEEHDILNHSGVFNFPRVSCAAASADDTDLSPSIAEFPPSPLLERFARELRHRLGLQIFNMDIIRERGTTDRYYVIDINYFPGLGKLPGYEQLFTDFLLGFTKENKANN</sequence>
<comment type="caution">
    <text evidence="16">The sequence shown here is derived from an EMBL/GenBank/DDBJ whole genome shotgun (WGS) entry which is preliminary data.</text>
</comment>
<dbReference type="EC" id="2.7.1.134" evidence="11"/>
<dbReference type="AlphaFoldDB" id="A0A0K9NKW8"/>
<dbReference type="EMBL" id="LFYR01002072">
    <property type="protein sequence ID" value="KMZ57424.1"/>
    <property type="molecule type" value="Genomic_DNA"/>
</dbReference>
<comment type="function">
    <text evidence="11">Kinase that can phosphorylate various inositol polyphosphate such as Ins(3,4,5,6)P4 or Ins(1,3,4)P3.</text>
</comment>
<evidence type="ECO:0000256" key="9">
    <source>
        <dbReference type="ARBA" id="ARBA00022840"/>
    </source>
</evidence>
<dbReference type="GO" id="GO:0032957">
    <property type="term" value="P:inositol trisphosphate metabolic process"/>
    <property type="evidence" value="ECO:0007669"/>
    <property type="project" value="InterPro"/>
</dbReference>
<evidence type="ECO:0000256" key="4">
    <source>
        <dbReference type="ARBA" id="ARBA00011245"/>
    </source>
</evidence>
<dbReference type="SUPFAM" id="SSF56059">
    <property type="entry name" value="Glutathione synthetase ATP-binding domain-like"/>
    <property type="match status" value="1"/>
</dbReference>
<evidence type="ECO:0000256" key="3">
    <source>
        <dbReference type="ARBA" id="ARBA00009601"/>
    </source>
</evidence>
<feature type="binding site" evidence="13">
    <location>
        <position position="322"/>
    </location>
    <ligand>
        <name>Mg(2+)</name>
        <dbReference type="ChEBI" id="CHEBI:18420"/>
        <label>1</label>
    </ligand>
</feature>
<dbReference type="GO" id="GO:0005524">
    <property type="term" value="F:ATP binding"/>
    <property type="evidence" value="ECO:0007669"/>
    <property type="project" value="UniProtKB-KW"/>
</dbReference>
<keyword evidence="6 11" id="KW-0479">Metal-binding</keyword>
<feature type="binding site" evidence="12">
    <location>
        <position position="73"/>
    </location>
    <ligand>
        <name>1D-myo-inositol 1,3,4-trisphosphate</name>
        <dbReference type="ChEBI" id="CHEBI:58414"/>
    </ligand>
</feature>
<protein>
    <recommendedName>
        <fullName evidence="11">Inositol-tetrakisphosphate 1-kinase</fullName>
        <ecNumber evidence="11">2.7.1.134</ecNumber>
    </recommendedName>
</protein>
<proteinExistence type="inferred from homology"/>
<name>A0A0K9NKW8_ZOSMR</name>
<feature type="binding site" evidence="12">
    <location>
        <position position="242"/>
    </location>
    <ligand>
        <name>1D-myo-inositol 1,3,4-trisphosphate</name>
        <dbReference type="ChEBI" id="CHEBI:58414"/>
    </ligand>
</feature>
<keyword evidence="5 11" id="KW-0808">Transferase</keyword>
<dbReference type="PANTHER" id="PTHR14217:SF39">
    <property type="entry name" value="INOSITOL-TETRAKISPHOSPHATE 1-KINASE 3"/>
    <property type="match status" value="1"/>
</dbReference>
<reference evidence="17" key="1">
    <citation type="journal article" date="2016" name="Nature">
        <title>The genome of the seagrass Zostera marina reveals angiosperm adaptation to the sea.</title>
        <authorList>
            <person name="Olsen J.L."/>
            <person name="Rouze P."/>
            <person name="Verhelst B."/>
            <person name="Lin Y.-C."/>
            <person name="Bayer T."/>
            <person name="Collen J."/>
            <person name="Dattolo E."/>
            <person name="De Paoli E."/>
            <person name="Dittami S."/>
            <person name="Maumus F."/>
            <person name="Michel G."/>
            <person name="Kersting A."/>
            <person name="Lauritano C."/>
            <person name="Lohaus R."/>
            <person name="Toepel M."/>
            <person name="Tonon T."/>
            <person name="Vanneste K."/>
            <person name="Amirebrahimi M."/>
            <person name="Brakel J."/>
            <person name="Bostroem C."/>
            <person name="Chovatia M."/>
            <person name="Grimwood J."/>
            <person name="Jenkins J.W."/>
            <person name="Jueterbock A."/>
            <person name="Mraz A."/>
            <person name="Stam W.T."/>
            <person name="Tice H."/>
            <person name="Bornberg-Bauer E."/>
            <person name="Green P.J."/>
            <person name="Pearson G.A."/>
            <person name="Procaccini G."/>
            <person name="Duarte C.M."/>
            <person name="Schmutz J."/>
            <person name="Reusch T.B.H."/>
            <person name="Van de Peer Y."/>
        </authorList>
    </citation>
    <scope>NUCLEOTIDE SEQUENCE [LARGE SCALE GENOMIC DNA]</scope>
    <source>
        <strain evidence="17">cv. Finnish</strain>
    </source>
</reference>
<feature type="binding site" evidence="12">
    <location>
        <position position="339"/>
    </location>
    <ligand>
        <name>1D-myo-inositol 1,3,4-trisphosphate</name>
        <dbReference type="ChEBI" id="CHEBI:58414"/>
    </ligand>
</feature>
<keyword evidence="7 11" id="KW-0547">Nucleotide-binding</keyword>
<feature type="binding site" evidence="12">
    <location>
        <begin position="231"/>
        <end position="242"/>
    </location>
    <ligand>
        <name>ATP</name>
        <dbReference type="ChEBI" id="CHEBI:30616"/>
    </ligand>
</feature>
<keyword evidence="9 11" id="KW-0067">ATP-binding</keyword>
<evidence type="ECO:0000313" key="17">
    <source>
        <dbReference type="Proteomes" id="UP000036987"/>
    </source>
</evidence>
<evidence type="ECO:0000256" key="5">
    <source>
        <dbReference type="ARBA" id="ARBA00022679"/>
    </source>
</evidence>
<feature type="binding site" evidence="12">
    <location>
        <position position="210"/>
    </location>
    <ligand>
        <name>1D-myo-inositol 1,3,4-trisphosphate</name>
        <dbReference type="ChEBI" id="CHEBI:58414"/>
    </ligand>
</feature>
<keyword evidence="8 11" id="KW-0418">Kinase</keyword>
<dbReference type="Pfam" id="PF05770">
    <property type="entry name" value="Ins134_P3_kin"/>
    <property type="match status" value="1"/>
</dbReference>
<evidence type="ECO:0000256" key="1">
    <source>
        <dbReference type="ARBA" id="ARBA00000399"/>
    </source>
</evidence>
<dbReference type="PIRSF" id="PIRSF038186">
    <property type="entry name" value="ITPK"/>
    <property type="match status" value="1"/>
</dbReference>
<dbReference type="GO" id="GO:0052726">
    <property type="term" value="F:inositol-1,3,4-trisphosphate 5-kinase activity"/>
    <property type="evidence" value="ECO:0000318"/>
    <property type="project" value="GO_Central"/>
</dbReference>
<dbReference type="InterPro" id="IPR040464">
    <property type="entry name" value="InsP(3)kin_ATP-grasp"/>
</dbReference>
<dbReference type="OrthoDB" id="25308at2759"/>
<keyword evidence="17" id="KW-1185">Reference proteome</keyword>
<feature type="binding site" evidence="12">
    <location>
        <position position="257"/>
    </location>
    <ligand>
        <name>ATP</name>
        <dbReference type="ChEBI" id="CHEBI:30616"/>
    </ligand>
</feature>
<evidence type="ECO:0000256" key="11">
    <source>
        <dbReference type="PIRNR" id="PIRNR038186"/>
    </source>
</evidence>
<feature type="domain" description="Inositol-tetrakisphosphate 1-kinase N-terminal" evidence="15">
    <location>
        <begin position="64"/>
        <end position="143"/>
    </location>
</feature>
<dbReference type="PANTHER" id="PTHR14217">
    <property type="entry name" value="INOSITOL-TETRAKISPHOSPHATE 1-KINASE"/>
    <property type="match status" value="1"/>
</dbReference>
<dbReference type="GO" id="GO:0052725">
    <property type="term" value="F:inositol-1,3,4-trisphosphate 6-kinase activity"/>
    <property type="evidence" value="ECO:0000318"/>
    <property type="project" value="GO_Central"/>
</dbReference>
<evidence type="ECO:0000256" key="10">
    <source>
        <dbReference type="ARBA" id="ARBA00022842"/>
    </source>
</evidence>
<evidence type="ECO:0000256" key="6">
    <source>
        <dbReference type="ARBA" id="ARBA00022723"/>
    </source>
</evidence>
<feature type="binding site" evidence="13">
    <location>
        <position position="337"/>
    </location>
    <ligand>
        <name>Mg(2+)</name>
        <dbReference type="ChEBI" id="CHEBI:18420"/>
        <label>2</label>
    </ligand>
</feature>
<evidence type="ECO:0000256" key="2">
    <source>
        <dbReference type="ARBA" id="ARBA00000680"/>
    </source>
</evidence>
<evidence type="ECO:0000256" key="8">
    <source>
        <dbReference type="ARBA" id="ARBA00022777"/>
    </source>
</evidence>
<evidence type="ECO:0000313" key="16">
    <source>
        <dbReference type="EMBL" id="KMZ57424.1"/>
    </source>
</evidence>
<comment type="cofactor">
    <cofactor evidence="11 13">
        <name>Mg(2+)</name>
        <dbReference type="ChEBI" id="CHEBI:18420"/>
    </cofactor>
    <text evidence="11 13">Binds 2 magnesium ions per subunit.</text>
</comment>
<accession>A0A0K9NKW8</accession>
<feature type="domain" description="Inositol 1,3,4-trisphosphate 5/6-kinase ATP-grasp" evidence="14">
    <location>
        <begin position="165"/>
        <end position="359"/>
    </location>
</feature>
<feature type="binding site" evidence="12">
    <location>
        <position position="114"/>
    </location>
    <ligand>
        <name>1D-myo-inositol 1,3,4-trisphosphate</name>
        <dbReference type="ChEBI" id="CHEBI:58414"/>
    </ligand>
</feature>
<dbReference type="InterPro" id="IPR041429">
    <property type="entry name" value="ITPK1_N"/>
</dbReference>
<comment type="catalytic activity">
    <reaction evidence="2">
        <text>1D-myo-inositol 1,3,4-trisphosphate + ATP = 1D-myo-inositol 1,3,4,5-tetrakisphosphate + ADP + H(+)</text>
        <dbReference type="Rhea" id="RHEA:13253"/>
        <dbReference type="ChEBI" id="CHEBI:15378"/>
        <dbReference type="ChEBI" id="CHEBI:30616"/>
        <dbReference type="ChEBI" id="CHEBI:57895"/>
        <dbReference type="ChEBI" id="CHEBI:58414"/>
        <dbReference type="ChEBI" id="CHEBI:456216"/>
        <dbReference type="EC" id="2.7.1.159"/>
    </reaction>
</comment>
<feature type="binding site" evidence="12">
    <location>
        <position position="199"/>
    </location>
    <ligand>
        <name>ATP</name>
        <dbReference type="ChEBI" id="CHEBI:30616"/>
    </ligand>
</feature>
<dbReference type="Proteomes" id="UP000036987">
    <property type="component" value="Unassembled WGS sequence"/>
</dbReference>
<comment type="catalytic activity">
    <reaction evidence="11">
        <text>1D-myo-inositol 3,4,5,6-tetrakisphosphate + ATP = 1D-myo-inositol 1,3,4,5,6-pentakisphosphate + ADP + H(+)</text>
        <dbReference type="Rhea" id="RHEA:12452"/>
        <dbReference type="ChEBI" id="CHEBI:15378"/>
        <dbReference type="ChEBI" id="CHEBI:30616"/>
        <dbReference type="ChEBI" id="CHEBI:57539"/>
        <dbReference type="ChEBI" id="CHEBI:57733"/>
        <dbReference type="ChEBI" id="CHEBI:456216"/>
        <dbReference type="EC" id="2.7.1.134"/>
    </reaction>
</comment>
<dbReference type="GO" id="GO:0047325">
    <property type="term" value="F:inositol-3,4,5,6-tetrakisphosphate 1-kinase activity"/>
    <property type="evidence" value="ECO:0000318"/>
    <property type="project" value="GO_Central"/>
</dbReference>
<gene>
    <name evidence="16" type="ORF">ZOSMA_86G00600</name>
</gene>
<comment type="subunit">
    <text evidence="4 11">Monomer.</text>
</comment>
<dbReference type="STRING" id="29655.A0A0K9NKW8"/>
<evidence type="ECO:0000259" key="14">
    <source>
        <dbReference type="Pfam" id="PF05770"/>
    </source>
</evidence>
<evidence type="ECO:0000259" key="15">
    <source>
        <dbReference type="Pfam" id="PF17927"/>
    </source>
</evidence>
<evidence type="ECO:0000256" key="12">
    <source>
        <dbReference type="PIRSR" id="PIRSR038186-1"/>
    </source>
</evidence>
<comment type="catalytic activity">
    <reaction evidence="1">
        <text>1D-myo-inositol 1,3,4-trisphosphate + ATP = 1D-myo-inositol 1,3,4,6-tetrakisphosphate + ADP + H(+)</text>
        <dbReference type="Rhea" id="RHEA:20940"/>
        <dbReference type="ChEBI" id="CHEBI:15378"/>
        <dbReference type="ChEBI" id="CHEBI:30616"/>
        <dbReference type="ChEBI" id="CHEBI:57660"/>
        <dbReference type="ChEBI" id="CHEBI:58414"/>
        <dbReference type="ChEBI" id="CHEBI:456216"/>
        <dbReference type="EC" id="2.7.1.159"/>
    </reaction>
</comment>
<dbReference type="Pfam" id="PF17927">
    <property type="entry name" value="Ins134_P3_kin_N"/>
    <property type="match status" value="1"/>
</dbReference>
<comment type="similarity">
    <text evidence="3 11">Belongs to the ITPK1 family.</text>
</comment>